<keyword evidence="1" id="KW-0732">Signal</keyword>
<dbReference type="InterPro" id="IPR041524">
    <property type="entry name" value="GH131_N"/>
</dbReference>
<gene>
    <name evidence="3" type="ORF">Daus18300_005301</name>
</gene>
<feature type="signal peptide" evidence="1">
    <location>
        <begin position="1"/>
        <end position="21"/>
    </location>
</feature>
<feature type="domain" description="Glycoside hydrolase 131 catalytic N-terminal" evidence="2">
    <location>
        <begin position="25"/>
        <end position="282"/>
    </location>
</feature>
<dbReference type="Proteomes" id="UP001583177">
    <property type="component" value="Unassembled WGS sequence"/>
</dbReference>
<evidence type="ECO:0000256" key="1">
    <source>
        <dbReference type="SAM" id="SignalP"/>
    </source>
</evidence>
<accession>A0ABR3X3B8</accession>
<proteinExistence type="predicted"/>
<dbReference type="Pfam" id="PF18271">
    <property type="entry name" value="GH131_N"/>
    <property type="match status" value="1"/>
</dbReference>
<evidence type="ECO:0000259" key="2">
    <source>
        <dbReference type="Pfam" id="PF18271"/>
    </source>
</evidence>
<dbReference type="EMBL" id="JAWRVE010000038">
    <property type="protein sequence ID" value="KAL1870236.1"/>
    <property type="molecule type" value="Genomic_DNA"/>
</dbReference>
<reference evidence="3 4" key="1">
    <citation type="journal article" date="2024" name="IMA Fungus">
        <title>IMA Genome - F19 : A genome assembly and annotation guide to empower mycologists, including annotated draft genome sequences of Ceratocystis pirilliformis, Diaporthe australafricana, Fusarium ophioides, Paecilomyces lecythidis, and Sporothrix stenoceras.</title>
        <authorList>
            <person name="Aylward J."/>
            <person name="Wilson A.M."/>
            <person name="Visagie C.M."/>
            <person name="Spraker J."/>
            <person name="Barnes I."/>
            <person name="Buitendag C."/>
            <person name="Ceriani C."/>
            <person name="Del Mar Angel L."/>
            <person name="du Plessis D."/>
            <person name="Fuchs T."/>
            <person name="Gasser K."/>
            <person name="Kramer D."/>
            <person name="Li W."/>
            <person name="Munsamy K."/>
            <person name="Piso A."/>
            <person name="Price J.L."/>
            <person name="Sonnekus B."/>
            <person name="Thomas C."/>
            <person name="van der Nest A."/>
            <person name="van Dijk A."/>
            <person name="van Heerden A."/>
            <person name="van Vuuren N."/>
            <person name="Yilmaz N."/>
            <person name="Duong T.A."/>
            <person name="van der Merwe N.A."/>
            <person name="Wingfield M.J."/>
            <person name="Wingfield B.D."/>
        </authorList>
    </citation>
    <scope>NUCLEOTIDE SEQUENCE [LARGE SCALE GENOMIC DNA]</scope>
    <source>
        <strain evidence="3 4">CMW 18300</strain>
    </source>
</reference>
<dbReference type="Gene3D" id="2.60.120.1160">
    <property type="match status" value="1"/>
</dbReference>
<sequence>MFTQRLLAQTSLFSLASLAASQSAIQFDGRVPAGTQLSAFDSDNGLFNPSNVFGKNVTFSQLLQLPDVAPSLFDVGTVPLEVTISDQSIFAPSADNVQLGFRRAELLPASNNGTDPSTLGVKSLHFSLMKDAARPLNLSHEYQLTFVESADFSTNQFVLKTGTMLDTATQGGVDPDSLILFGNVKQSQILFNTAFTEGVFHNFGLTLDFNANTTQVFYSTGSDPLAQVTEPLPNDISGQGQYHFGVLKKGVNGGADITKDAFQPAGINEGIIYGGIFQEDSSASTITLSPQAGANATAAAPNGTAAGCTKKRSVGSIAGRLQYVRND</sequence>
<protein>
    <recommendedName>
        <fullName evidence="2">Glycoside hydrolase 131 catalytic N-terminal domain-containing protein</fullName>
    </recommendedName>
</protein>
<evidence type="ECO:0000313" key="4">
    <source>
        <dbReference type="Proteomes" id="UP001583177"/>
    </source>
</evidence>
<keyword evidence="4" id="KW-1185">Reference proteome</keyword>
<dbReference type="PANTHER" id="PTHR34612">
    <property type="entry name" value="GH131_N DOMAIN-CONTAINING PROTEIN"/>
    <property type="match status" value="1"/>
</dbReference>
<comment type="caution">
    <text evidence="3">The sequence shown here is derived from an EMBL/GenBank/DDBJ whole genome shotgun (WGS) entry which is preliminary data.</text>
</comment>
<organism evidence="3 4">
    <name type="scientific">Diaporthe australafricana</name>
    <dbReference type="NCBI Taxonomy" id="127596"/>
    <lineage>
        <taxon>Eukaryota</taxon>
        <taxon>Fungi</taxon>
        <taxon>Dikarya</taxon>
        <taxon>Ascomycota</taxon>
        <taxon>Pezizomycotina</taxon>
        <taxon>Sordariomycetes</taxon>
        <taxon>Sordariomycetidae</taxon>
        <taxon>Diaporthales</taxon>
        <taxon>Diaporthaceae</taxon>
        <taxon>Diaporthe</taxon>
    </lineage>
</organism>
<evidence type="ECO:0000313" key="3">
    <source>
        <dbReference type="EMBL" id="KAL1870236.1"/>
    </source>
</evidence>
<dbReference type="PANTHER" id="PTHR34612:SF2">
    <property type="entry name" value="GLYCOSIDE HYDROLASE 131 CATALYTIC N-TERMINAL DOMAIN-CONTAINING PROTEIN"/>
    <property type="match status" value="1"/>
</dbReference>
<feature type="chain" id="PRO_5046584170" description="Glycoside hydrolase 131 catalytic N-terminal domain-containing protein" evidence="1">
    <location>
        <begin position="22"/>
        <end position="327"/>
    </location>
</feature>
<name>A0ABR3X3B8_9PEZI</name>